<protein>
    <recommendedName>
        <fullName evidence="3">histone acetyltransferase</fullName>
        <ecNumber evidence="3">2.3.1.48</ecNumber>
    </recommendedName>
</protein>
<evidence type="ECO:0000256" key="11">
    <source>
        <dbReference type="ARBA" id="ARBA00023315"/>
    </source>
</evidence>
<evidence type="ECO:0000259" key="14">
    <source>
        <dbReference type="PROSITE" id="PS50014"/>
    </source>
</evidence>
<dbReference type="Proteomes" id="UP000559027">
    <property type="component" value="Unassembled WGS sequence"/>
</dbReference>
<evidence type="ECO:0000256" key="4">
    <source>
        <dbReference type="ARBA" id="ARBA00022679"/>
    </source>
</evidence>
<evidence type="ECO:0000256" key="3">
    <source>
        <dbReference type="ARBA" id="ARBA00013184"/>
    </source>
</evidence>
<keyword evidence="7 12" id="KW-0103">Bromodomain</keyword>
<evidence type="ECO:0000256" key="10">
    <source>
        <dbReference type="ARBA" id="ARBA00023242"/>
    </source>
</evidence>
<accession>A0A8H5D2Y2</accession>
<evidence type="ECO:0000256" key="5">
    <source>
        <dbReference type="ARBA" id="ARBA00022853"/>
    </source>
</evidence>
<dbReference type="PANTHER" id="PTHR45750">
    <property type="entry name" value="GH11602P"/>
    <property type="match status" value="1"/>
</dbReference>
<dbReference type="CDD" id="cd05509">
    <property type="entry name" value="Bromo_gcn5_like"/>
    <property type="match status" value="1"/>
</dbReference>
<dbReference type="GO" id="GO:0005634">
    <property type="term" value="C:nucleus"/>
    <property type="evidence" value="ECO:0007669"/>
    <property type="project" value="UniProtKB-SubCell"/>
</dbReference>
<dbReference type="Gene3D" id="3.40.630.30">
    <property type="match status" value="1"/>
</dbReference>
<dbReference type="InterPro" id="IPR036427">
    <property type="entry name" value="Bromodomain-like_sf"/>
</dbReference>
<evidence type="ECO:0000256" key="13">
    <source>
        <dbReference type="SAM" id="MobiDB-lite"/>
    </source>
</evidence>
<keyword evidence="9" id="KW-0804">Transcription</keyword>
<evidence type="ECO:0000256" key="9">
    <source>
        <dbReference type="ARBA" id="ARBA00023163"/>
    </source>
</evidence>
<dbReference type="GO" id="GO:0010484">
    <property type="term" value="F:histone H3 acetyltransferase activity"/>
    <property type="evidence" value="ECO:0007669"/>
    <property type="project" value="TreeGrafter"/>
</dbReference>
<dbReference type="OrthoDB" id="1937912at2759"/>
<feature type="domain" description="N-acetyltransferase" evidence="15">
    <location>
        <begin position="319"/>
        <end position="475"/>
    </location>
</feature>
<evidence type="ECO:0000256" key="12">
    <source>
        <dbReference type="PROSITE-ProRule" id="PRU00035"/>
    </source>
</evidence>
<dbReference type="GO" id="GO:0045944">
    <property type="term" value="P:positive regulation of transcription by RNA polymerase II"/>
    <property type="evidence" value="ECO:0007669"/>
    <property type="project" value="TreeGrafter"/>
</dbReference>
<evidence type="ECO:0000313" key="17">
    <source>
        <dbReference type="Proteomes" id="UP000559027"/>
    </source>
</evidence>
<feature type="domain" description="Bromo" evidence="14">
    <location>
        <begin position="566"/>
        <end position="636"/>
    </location>
</feature>
<keyword evidence="6" id="KW-0805">Transcription regulation</keyword>
<comment type="similarity">
    <text evidence="2">Belongs to the acetyltransferase family. GCN5 subfamily.</text>
</comment>
<dbReference type="PROSITE" id="PS51186">
    <property type="entry name" value="GNAT"/>
    <property type="match status" value="1"/>
</dbReference>
<dbReference type="EC" id="2.3.1.48" evidence="3"/>
<gene>
    <name evidence="16" type="ORF">D9756_007585</name>
</gene>
<evidence type="ECO:0000256" key="6">
    <source>
        <dbReference type="ARBA" id="ARBA00023015"/>
    </source>
</evidence>
<dbReference type="AlphaFoldDB" id="A0A8H5D2Y2"/>
<organism evidence="16 17">
    <name type="scientific">Leucocoprinus leucothites</name>
    <dbReference type="NCBI Taxonomy" id="201217"/>
    <lineage>
        <taxon>Eukaryota</taxon>
        <taxon>Fungi</taxon>
        <taxon>Dikarya</taxon>
        <taxon>Basidiomycota</taxon>
        <taxon>Agaricomycotina</taxon>
        <taxon>Agaricomycetes</taxon>
        <taxon>Agaricomycetidae</taxon>
        <taxon>Agaricales</taxon>
        <taxon>Agaricineae</taxon>
        <taxon>Agaricaceae</taxon>
        <taxon>Leucocoprinus</taxon>
    </lineage>
</organism>
<feature type="compositionally biased region" description="Acidic residues" evidence="13">
    <location>
        <begin position="197"/>
        <end position="208"/>
    </location>
</feature>
<keyword evidence="17" id="KW-1185">Reference proteome</keyword>
<keyword evidence="10" id="KW-0539">Nucleus</keyword>
<dbReference type="CDD" id="cd04301">
    <property type="entry name" value="NAT_SF"/>
    <property type="match status" value="1"/>
</dbReference>
<evidence type="ECO:0000256" key="7">
    <source>
        <dbReference type="ARBA" id="ARBA00023117"/>
    </source>
</evidence>
<dbReference type="Pfam" id="PF00439">
    <property type="entry name" value="Bromodomain"/>
    <property type="match status" value="1"/>
</dbReference>
<evidence type="ECO:0000256" key="8">
    <source>
        <dbReference type="ARBA" id="ARBA00023159"/>
    </source>
</evidence>
<keyword evidence="8" id="KW-0010">Activator</keyword>
<dbReference type="PANTHER" id="PTHR45750:SF3">
    <property type="entry name" value="HISTONE ACETYLTRANSFERASE"/>
    <property type="match status" value="1"/>
</dbReference>
<evidence type="ECO:0000256" key="2">
    <source>
        <dbReference type="ARBA" id="ARBA00008607"/>
    </source>
</evidence>
<dbReference type="EMBL" id="JAACJO010000012">
    <property type="protein sequence ID" value="KAF5351743.1"/>
    <property type="molecule type" value="Genomic_DNA"/>
</dbReference>
<dbReference type="Gene3D" id="1.20.920.10">
    <property type="entry name" value="Bromodomain-like"/>
    <property type="match status" value="1"/>
</dbReference>
<dbReference type="InterPro" id="IPR016181">
    <property type="entry name" value="Acyl_CoA_acyltransferase"/>
</dbReference>
<dbReference type="PROSITE" id="PS50014">
    <property type="entry name" value="BROMODOMAIN_2"/>
    <property type="match status" value="1"/>
</dbReference>
<feature type="compositionally biased region" description="Basic residues" evidence="13">
    <location>
        <begin position="221"/>
        <end position="243"/>
    </location>
</feature>
<dbReference type="PROSITE" id="PS00633">
    <property type="entry name" value="BROMODOMAIN_1"/>
    <property type="match status" value="1"/>
</dbReference>
<reference evidence="16 17" key="1">
    <citation type="journal article" date="2020" name="ISME J.">
        <title>Uncovering the hidden diversity of litter-decomposition mechanisms in mushroom-forming fungi.</title>
        <authorList>
            <person name="Floudas D."/>
            <person name="Bentzer J."/>
            <person name="Ahren D."/>
            <person name="Johansson T."/>
            <person name="Persson P."/>
            <person name="Tunlid A."/>
        </authorList>
    </citation>
    <scope>NUCLEOTIDE SEQUENCE [LARGE SCALE GENOMIC DNA]</scope>
    <source>
        <strain evidence="16 17">CBS 146.42</strain>
    </source>
</reference>
<keyword evidence="5" id="KW-0156">Chromatin regulator</keyword>
<feature type="compositionally biased region" description="Polar residues" evidence="13">
    <location>
        <begin position="149"/>
        <end position="166"/>
    </location>
</feature>
<keyword evidence="11" id="KW-0012">Acyltransferase</keyword>
<evidence type="ECO:0000313" key="16">
    <source>
        <dbReference type="EMBL" id="KAF5351743.1"/>
    </source>
</evidence>
<dbReference type="InterPro" id="IPR037800">
    <property type="entry name" value="GCN5"/>
</dbReference>
<dbReference type="InterPro" id="IPR018359">
    <property type="entry name" value="Bromodomain_CS"/>
</dbReference>
<keyword evidence="4" id="KW-0808">Transferase</keyword>
<sequence>MKALYPASNILDNLDNSQRALKIARHSPCSLCKIPCSGLQPPLGITPVLDESPYQTLFGLDDYGSDDDEESKGQMPYLEFCQCGHDVKYHGANEAELGSAEFTRRARVAIRLDEFLQDEGDLLDFEFTNDDIESLRKQMTLRQPPSIPLVNSTSSPDTRSQPSNGLSPTSSILSDPSPPSPRAAKRPRLSSSSSLSDADDNDDDDDEQPLASRVASSSTARPRRSGKSGKGGKKNAAMKKKAHVAPTSLAPPVGEEQVQMNKRVNGINGREPKIKVEDRLDEGQLNRLAAGVPVDSAKETGPQVKAEKAAVTEMRKGVIQIVPVENDGLSRSWIILTGLKTLFQKQLPKMPREYIARLVYDSNSKGLAIIKKGYKVVGGICYRPFPHRGFAEIVFFATNSADQEKGYGGMLMDHFKAHVRKTYPDMMHFLTYADNYAVGYFEKQGFSKDITLDRSVWAGYIKDYEGGTIMQCTMLRKVDYLNKPALLAKQKEAILAKIKQLSRSHIVYDGLPQFQLGQPEGVVVDPRDVPGLRETGWKHSMMTNVIRQSPKNADRTFMETTLTDLIRHPRSWPFRTPVDASEVADYYEVIRQPMDLQTMGEKLKDGKYKRVDAFADDVRLIIDNCRNYNPESTVYYKNADKLEEVFNELMAKRPS</sequence>
<dbReference type="SUPFAM" id="SSF47370">
    <property type="entry name" value="Bromodomain"/>
    <property type="match status" value="1"/>
</dbReference>
<feature type="region of interest" description="Disordered" evidence="13">
    <location>
        <begin position="138"/>
        <end position="251"/>
    </location>
</feature>
<dbReference type="Pfam" id="PF00583">
    <property type="entry name" value="Acetyltransf_1"/>
    <property type="match status" value="1"/>
</dbReference>
<dbReference type="SMART" id="SM00297">
    <property type="entry name" value="BROMO"/>
    <property type="match status" value="1"/>
</dbReference>
<dbReference type="GO" id="GO:0000123">
    <property type="term" value="C:histone acetyltransferase complex"/>
    <property type="evidence" value="ECO:0007669"/>
    <property type="project" value="TreeGrafter"/>
</dbReference>
<name>A0A8H5D2Y2_9AGAR</name>
<dbReference type="InterPro" id="IPR001487">
    <property type="entry name" value="Bromodomain"/>
</dbReference>
<evidence type="ECO:0000256" key="1">
    <source>
        <dbReference type="ARBA" id="ARBA00004123"/>
    </source>
</evidence>
<proteinExistence type="inferred from homology"/>
<comment type="caution">
    <text evidence="16">The sequence shown here is derived from an EMBL/GenBank/DDBJ whole genome shotgun (WGS) entry which is preliminary data.</text>
</comment>
<dbReference type="SUPFAM" id="SSF55729">
    <property type="entry name" value="Acyl-CoA N-acyltransferases (Nat)"/>
    <property type="match status" value="1"/>
</dbReference>
<evidence type="ECO:0000259" key="15">
    <source>
        <dbReference type="PROSITE" id="PS51186"/>
    </source>
</evidence>
<dbReference type="PRINTS" id="PR00503">
    <property type="entry name" value="BROMODOMAIN"/>
</dbReference>
<comment type="subcellular location">
    <subcellularLocation>
        <location evidence="1">Nucleus</location>
    </subcellularLocation>
</comment>
<dbReference type="InterPro" id="IPR000182">
    <property type="entry name" value="GNAT_dom"/>
</dbReference>